<evidence type="ECO:0000256" key="3">
    <source>
        <dbReference type="ARBA" id="ARBA00022679"/>
    </source>
</evidence>
<dbReference type="GO" id="GO:0005886">
    <property type="term" value="C:plasma membrane"/>
    <property type="evidence" value="ECO:0007669"/>
    <property type="project" value="TreeGrafter"/>
</dbReference>
<dbReference type="InterPro" id="IPR036890">
    <property type="entry name" value="HATPase_C_sf"/>
</dbReference>
<comment type="catalytic activity">
    <reaction evidence="1">
        <text>ATP + protein L-histidine = ADP + protein N-phospho-L-histidine.</text>
        <dbReference type="EC" id="2.7.13.3"/>
    </reaction>
</comment>
<dbReference type="PRINTS" id="PR00344">
    <property type="entry name" value="BCTRLSENSOR"/>
</dbReference>
<sequence length="109" mass="11506">MEQDLLASLLLNLIDNAGKASRPGSTIELLARGNVISVADHGQGMPKEELGKITQPFYMIDRSRAKKAGGIGLGLALAAEIARLHSARLEFESECGVGTTAKVVFDDVA</sequence>
<protein>
    <recommendedName>
        <fullName evidence="2">histidine kinase</fullName>
        <ecNumber evidence="2">2.7.13.3</ecNumber>
    </recommendedName>
</protein>
<dbReference type="PANTHER" id="PTHR43047:SF72">
    <property type="entry name" value="OSMOSENSING HISTIDINE PROTEIN KINASE SLN1"/>
    <property type="match status" value="1"/>
</dbReference>
<gene>
    <name evidence="6" type="primary">arlS_12</name>
    <name evidence="6" type="ORF">SDC9_140228</name>
</gene>
<dbReference type="GO" id="GO:0000155">
    <property type="term" value="F:phosphorelay sensor kinase activity"/>
    <property type="evidence" value="ECO:0007669"/>
    <property type="project" value="TreeGrafter"/>
</dbReference>
<evidence type="ECO:0000256" key="4">
    <source>
        <dbReference type="ARBA" id="ARBA00022777"/>
    </source>
</evidence>
<dbReference type="EC" id="2.7.13.3" evidence="2"/>
<organism evidence="6">
    <name type="scientific">bioreactor metagenome</name>
    <dbReference type="NCBI Taxonomy" id="1076179"/>
    <lineage>
        <taxon>unclassified sequences</taxon>
        <taxon>metagenomes</taxon>
        <taxon>ecological metagenomes</taxon>
    </lineage>
</organism>
<dbReference type="Gene3D" id="3.30.565.10">
    <property type="entry name" value="Histidine kinase-like ATPase, C-terminal domain"/>
    <property type="match status" value="1"/>
</dbReference>
<reference evidence="6" key="1">
    <citation type="submission" date="2019-08" db="EMBL/GenBank/DDBJ databases">
        <authorList>
            <person name="Kucharzyk K."/>
            <person name="Murdoch R.W."/>
            <person name="Higgins S."/>
            <person name="Loffler F."/>
        </authorList>
    </citation>
    <scope>NUCLEOTIDE SEQUENCE</scope>
</reference>
<keyword evidence="4 6" id="KW-0418">Kinase</keyword>
<dbReference type="Pfam" id="PF02518">
    <property type="entry name" value="HATPase_c"/>
    <property type="match status" value="1"/>
</dbReference>
<dbReference type="InterPro" id="IPR005467">
    <property type="entry name" value="His_kinase_dom"/>
</dbReference>
<proteinExistence type="predicted"/>
<dbReference type="EMBL" id="VSSQ01039942">
    <property type="protein sequence ID" value="MPM93092.1"/>
    <property type="molecule type" value="Genomic_DNA"/>
</dbReference>
<evidence type="ECO:0000256" key="2">
    <source>
        <dbReference type="ARBA" id="ARBA00012438"/>
    </source>
</evidence>
<dbReference type="SMART" id="SM00387">
    <property type="entry name" value="HATPase_c"/>
    <property type="match status" value="1"/>
</dbReference>
<dbReference type="SUPFAM" id="SSF55874">
    <property type="entry name" value="ATPase domain of HSP90 chaperone/DNA topoisomerase II/histidine kinase"/>
    <property type="match status" value="1"/>
</dbReference>
<dbReference type="PANTHER" id="PTHR43047">
    <property type="entry name" value="TWO-COMPONENT HISTIDINE PROTEIN KINASE"/>
    <property type="match status" value="1"/>
</dbReference>
<evidence type="ECO:0000256" key="1">
    <source>
        <dbReference type="ARBA" id="ARBA00000085"/>
    </source>
</evidence>
<keyword evidence="3 6" id="KW-0808">Transferase</keyword>
<accession>A0A645DXN6</accession>
<name>A0A645DXN6_9ZZZZ</name>
<dbReference type="CDD" id="cd00075">
    <property type="entry name" value="HATPase"/>
    <property type="match status" value="1"/>
</dbReference>
<feature type="domain" description="Histidine kinase" evidence="5">
    <location>
        <begin position="1"/>
        <end position="109"/>
    </location>
</feature>
<dbReference type="PROSITE" id="PS50109">
    <property type="entry name" value="HIS_KIN"/>
    <property type="match status" value="1"/>
</dbReference>
<comment type="caution">
    <text evidence="6">The sequence shown here is derived from an EMBL/GenBank/DDBJ whole genome shotgun (WGS) entry which is preliminary data.</text>
</comment>
<dbReference type="InterPro" id="IPR004358">
    <property type="entry name" value="Sig_transdc_His_kin-like_C"/>
</dbReference>
<evidence type="ECO:0000313" key="6">
    <source>
        <dbReference type="EMBL" id="MPM93092.1"/>
    </source>
</evidence>
<evidence type="ECO:0000259" key="5">
    <source>
        <dbReference type="PROSITE" id="PS50109"/>
    </source>
</evidence>
<dbReference type="AlphaFoldDB" id="A0A645DXN6"/>
<dbReference type="InterPro" id="IPR003594">
    <property type="entry name" value="HATPase_dom"/>
</dbReference>
<dbReference type="GO" id="GO:0009927">
    <property type="term" value="F:histidine phosphotransfer kinase activity"/>
    <property type="evidence" value="ECO:0007669"/>
    <property type="project" value="TreeGrafter"/>
</dbReference>